<evidence type="ECO:0000256" key="2">
    <source>
        <dbReference type="SAM" id="Phobius"/>
    </source>
</evidence>
<keyword evidence="2" id="KW-0812">Transmembrane</keyword>
<evidence type="ECO:0000313" key="3">
    <source>
        <dbReference type="EMBL" id="SVA29164.1"/>
    </source>
</evidence>
<feature type="transmembrane region" description="Helical" evidence="2">
    <location>
        <begin position="149"/>
        <end position="173"/>
    </location>
</feature>
<dbReference type="AlphaFoldDB" id="A0A381UME7"/>
<dbReference type="EMBL" id="UINC01006708">
    <property type="protein sequence ID" value="SVA29164.1"/>
    <property type="molecule type" value="Genomic_DNA"/>
</dbReference>
<protein>
    <submittedName>
        <fullName evidence="3">Uncharacterized protein</fullName>
    </submittedName>
</protein>
<accession>A0A381UME7</accession>
<keyword evidence="2" id="KW-0472">Membrane</keyword>
<organism evidence="3">
    <name type="scientific">marine metagenome</name>
    <dbReference type="NCBI Taxonomy" id="408172"/>
    <lineage>
        <taxon>unclassified sequences</taxon>
        <taxon>metagenomes</taxon>
        <taxon>ecological metagenomes</taxon>
    </lineage>
</organism>
<proteinExistence type="predicted"/>
<sequence length="244" mass="26651">MADRMLWAKRLSGASFLLLLIGVVSYYNAMPAMFDELDPAQRHLLELEAGESGEITLYSLGEYVALRVTDGDSQTAELRLINISGTEESGSSPTGLHVERPGEDGTIYAPVRVFGSAQAGDYTLYNDGNSTLWFVDDISAQNALFGNSWFVLMFFGCCLGIPLGVVALILALAGRRRVGKAGNPVVMSKEGRLPTTDELYRQYRGLPKAEGETEIADPFPGQTKVTEESQQAEGDRNWRGWDDG</sequence>
<feature type="region of interest" description="Disordered" evidence="1">
    <location>
        <begin position="206"/>
        <end position="244"/>
    </location>
</feature>
<gene>
    <name evidence="3" type="ORF">METZ01_LOCUS82018</name>
</gene>
<reference evidence="3" key="1">
    <citation type="submission" date="2018-05" db="EMBL/GenBank/DDBJ databases">
        <authorList>
            <person name="Lanie J.A."/>
            <person name="Ng W.-L."/>
            <person name="Kazmierczak K.M."/>
            <person name="Andrzejewski T.M."/>
            <person name="Davidsen T.M."/>
            <person name="Wayne K.J."/>
            <person name="Tettelin H."/>
            <person name="Glass J.I."/>
            <person name="Rusch D."/>
            <person name="Podicherti R."/>
            <person name="Tsui H.-C.T."/>
            <person name="Winkler M.E."/>
        </authorList>
    </citation>
    <scope>NUCLEOTIDE SEQUENCE</scope>
</reference>
<feature type="compositionally biased region" description="Basic and acidic residues" evidence="1">
    <location>
        <begin position="233"/>
        <end position="244"/>
    </location>
</feature>
<evidence type="ECO:0000256" key="1">
    <source>
        <dbReference type="SAM" id="MobiDB-lite"/>
    </source>
</evidence>
<name>A0A381UME7_9ZZZZ</name>
<keyword evidence="2" id="KW-1133">Transmembrane helix</keyword>